<dbReference type="RefSeq" id="WP_058299341.1">
    <property type="nucleotide sequence ID" value="NZ_FMAU01000004.1"/>
</dbReference>
<feature type="transmembrane region" description="Helical" evidence="3">
    <location>
        <begin position="184"/>
        <end position="209"/>
    </location>
</feature>
<evidence type="ECO:0000313" key="5">
    <source>
        <dbReference type="EMBL" id="SCC23977.1"/>
    </source>
</evidence>
<comment type="similarity">
    <text evidence="2">Belongs to the acyltransferase 3 family.</text>
</comment>
<dbReference type="GO" id="GO:0016787">
    <property type="term" value="F:hydrolase activity"/>
    <property type="evidence" value="ECO:0007669"/>
    <property type="project" value="UniProtKB-KW"/>
</dbReference>
<dbReference type="PANTHER" id="PTHR23028:SF53">
    <property type="entry name" value="ACYL_TRANSF_3 DOMAIN-CONTAINING PROTEIN"/>
    <property type="match status" value="1"/>
</dbReference>
<dbReference type="GO" id="GO:0000271">
    <property type="term" value="P:polysaccharide biosynthetic process"/>
    <property type="evidence" value="ECO:0007669"/>
    <property type="project" value="TreeGrafter"/>
</dbReference>
<keyword evidence="5" id="KW-0378">Hydrolase</keyword>
<evidence type="ECO:0000256" key="2">
    <source>
        <dbReference type="ARBA" id="ARBA00007400"/>
    </source>
</evidence>
<feature type="domain" description="Acyltransferase 3" evidence="4">
    <location>
        <begin position="6"/>
        <end position="365"/>
    </location>
</feature>
<keyword evidence="5" id="KW-0808">Transferase</keyword>
<proteinExistence type="inferred from homology"/>
<keyword evidence="3" id="KW-0812">Transmembrane</keyword>
<feature type="transmembrane region" description="Helical" evidence="3">
    <location>
        <begin position="323"/>
        <end position="340"/>
    </location>
</feature>
<keyword evidence="5" id="KW-0012">Acyltransferase</keyword>
<feature type="transmembrane region" description="Helical" evidence="3">
    <location>
        <begin position="136"/>
        <end position="163"/>
    </location>
</feature>
<name>A0A0V8HD72_9BACI</name>
<gene>
    <name evidence="5" type="ORF">GA0061094_3358</name>
</gene>
<feature type="transmembrane region" description="Helical" evidence="3">
    <location>
        <begin position="97"/>
        <end position="116"/>
    </location>
</feature>
<dbReference type="Proteomes" id="UP000181997">
    <property type="component" value="Unassembled WGS sequence"/>
</dbReference>
<keyword evidence="6" id="KW-1185">Reference proteome</keyword>
<dbReference type="InterPro" id="IPR050879">
    <property type="entry name" value="Acyltransferase_3"/>
</dbReference>
<feature type="transmembrane region" description="Helical" evidence="3">
    <location>
        <begin position="346"/>
        <end position="365"/>
    </location>
</feature>
<dbReference type="GO" id="GO:0016747">
    <property type="term" value="F:acyltransferase activity, transferring groups other than amino-acyl groups"/>
    <property type="evidence" value="ECO:0007669"/>
    <property type="project" value="InterPro"/>
</dbReference>
<dbReference type="OrthoDB" id="290051at2"/>
<dbReference type="EMBL" id="FMAU01000004">
    <property type="protein sequence ID" value="SCC23977.1"/>
    <property type="molecule type" value="Genomic_DNA"/>
</dbReference>
<dbReference type="AlphaFoldDB" id="A0A0V8HD72"/>
<reference evidence="6" key="1">
    <citation type="submission" date="2016-08" db="EMBL/GenBank/DDBJ databases">
        <authorList>
            <person name="Varghese N."/>
            <person name="Submissions Spin"/>
        </authorList>
    </citation>
    <scope>NUCLEOTIDE SEQUENCE [LARGE SCALE GENOMIC DNA]</scope>
    <source>
        <strain evidence="6">SGD-1123</strain>
    </source>
</reference>
<keyword evidence="3" id="KW-1133">Transmembrane helix</keyword>
<feature type="transmembrane region" description="Helical" evidence="3">
    <location>
        <begin position="255"/>
        <end position="276"/>
    </location>
</feature>
<dbReference type="Pfam" id="PF01757">
    <property type="entry name" value="Acyl_transf_3"/>
    <property type="match status" value="1"/>
</dbReference>
<evidence type="ECO:0000313" key="6">
    <source>
        <dbReference type="Proteomes" id="UP000181997"/>
    </source>
</evidence>
<evidence type="ECO:0000256" key="1">
    <source>
        <dbReference type="ARBA" id="ARBA00004370"/>
    </source>
</evidence>
<sequence length="396" mass="45070">MSNRIQSLDSLRGIAAFVVIIFHVLLSFSLFYKADKNFEYGNVIAKIFNETPLHMIWGGNEAVLLFFVLSGFVLAIPFQIGKQGSYKNFIIKRFVRIYIPYIAVMTLSVVLMVSLYEYKDATGLSEAYENRWNHDVTWRAILAYIFMINYDTANVNGVVWTLYHEMRVSLIFPLLMVPLLKLKPIKALMVLSAGVIFSLIITISPFLLLGRSDLTLIIRDFGFTAYYSVFFILGAFISTYRRVIVEWTSAQSEKFRLLMFVVSIFLINGKWVVNIIPIKSTLLLYSPLSGIGIGILFIVVLSSPLANRLLTVKPLLFLGKISYSLYLTHVLVIMLTTIAFEQIGHVMWAFILSPIASIPVAYLAFRAFELPSMQLASRYSRKVKERKNALEISKVL</sequence>
<evidence type="ECO:0000256" key="3">
    <source>
        <dbReference type="SAM" id="Phobius"/>
    </source>
</evidence>
<feature type="transmembrane region" description="Helical" evidence="3">
    <location>
        <begin position="54"/>
        <end position="76"/>
    </location>
</feature>
<keyword evidence="3" id="KW-0472">Membrane</keyword>
<dbReference type="GO" id="GO:0016020">
    <property type="term" value="C:membrane"/>
    <property type="evidence" value="ECO:0007669"/>
    <property type="project" value="TreeGrafter"/>
</dbReference>
<dbReference type="InterPro" id="IPR002656">
    <property type="entry name" value="Acyl_transf_3_dom"/>
</dbReference>
<protein>
    <submittedName>
        <fullName evidence="5">Peptidoglycan/LPS O-acetylase OafA/YrhL, contains acyltransferase and SGNH-hydrolase domains</fullName>
    </submittedName>
</protein>
<organism evidence="5 6">
    <name type="scientific">[Bacillus] enclensis</name>
    <dbReference type="NCBI Taxonomy" id="1402860"/>
    <lineage>
        <taxon>Bacteria</taxon>
        <taxon>Bacillati</taxon>
        <taxon>Bacillota</taxon>
        <taxon>Bacilli</taxon>
        <taxon>Bacillales</taxon>
        <taxon>Bacillaceae</taxon>
        <taxon>Rossellomorea</taxon>
    </lineage>
</organism>
<comment type="subcellular location">
    <subcellularLocation>
        <location evidence="1">Membrane</location>
    </subcellularLocation>
</comment>
<dbReference type="PANTHER" id="PTHR23028">
    <property type="entry name" value="ACETYLTRANSFERASE"/>
    <property type="match status" value="1"/>
</dbReference>
<feature type="transmembrane region" description="Helical" evidence="3">
    <location>
        <begin position="221"/>
        <end position="243"/>
    </location>
</feature>
<evidence type="ECO:0000259" key="4">
    <source>
        <dbReference type="Pfam" id="PF01757"/>
    </source>
</evidence>
<accession>A0A0V8HD72</accession>
<feature type="transmembrane region" description="Helical" evidence="3">
    <location>
        <begin position="282"/>
        <end position="302"/>
    </location>
</feature>
<feature type="transmembrane region" description="Helical" evidence="3">
    <location>
        <begin position="12"/>
        <end position="34"/>
    </location>
</feature>